<dbReference type="InterPro" id="IPR020835">
    <property type="entry name" value="Catalase_sf"/>
</dbReference>
<evidence type="ECO:0000256" key="6">
    <source>
        <dbReference type="ARBA" id="ARBA00023004"/>
    </source>
</evidence>
<dbReference type="EMBL" id="NUEQ01000092">
    <property type="protein sequence ID" value="PEJ27953.1"/>
    <property type="molecule type" value="Genomic_DNA"/>
</dbReference>
<keyword evidence="14" id="KW-1185">Reference proteome</keyword>
<evidence type="ECO:0000313" key="13">
    <source>
        <dbReference type="Proteomes" id="UP000220106"/>
    </source>
</evidence>
<dbReference type="GO" id="GO:0020037">
    <property type="term" value="F:heme binding"/>
    <property type="evidence" value="ECO:0007669"/>
    <property type="project" value="InterPro"/>
</dbReference>
<feature type="active site" evidence="8">
    <location>
        <position position="33"/>
    </location>
</feature>
<dbReference type="Gene3D" id="1.20.1280.120">
    <property type="match status" value="1"/>
</dbReference>
<dbReference type="GO" id="GO:0004096">
    <property type="term" value="F:catalase activity"/>
    <property type="evidence" value="ECO:0007669"/>
    <property type="project" value="InterPro"/>
</dbReference>
<feature type="domain" description="Catalase core" evidence="10">
    <location>
        <begin position="1"/>
        <end position="310"/>
    </location>
</feature>
<dbReference type="InterPro" id="IPR011614">
    <property type="entry name" value="Catalase_core"/>
</dbReference>
<dbReference type="GO" id="GO:0042744">
    <property type="term" value="P:hydrogen peroxide catabolic process"/>
    <property type="evidence" value="ECO:0007669"/>
    <property type="project" value="TreeGrafter"/>
</dbReference>
<reference evidence="11 14" key="2">
    <citation type="submission" date="2018-07" db="EMBL/GenBank/DDBJ databases">
        <title>The molecular basis for the intramolecular migration of carboxyl group in the catabolism of para-hydroxybenzoate via gentisate.</title>
        <authorList>
            <person name="Zhao H."/>
            <person name="Xu Y."/>
            <person name="Lin S."/>
            <person name="Spain J.C."/>
            <person name="Zhou N.-Y."/>
        </authorList>
    </citation>
    <scope>NUCLEOTIDE SEQUENCE [LARGE SCALE GENOMIC DNA]</scope>
    <source>
        <strain evidence="11 14">PHB-7a</strain>
    </source>
</reference>
<dbReference type="InterPro" id="IPR018028">
    <property type="entry name" value="Catalase"/>
</dbReference>
<dbReference type="GO" id="GO:0046872">
    <property type="term" value="F:metal ion binding"/>
    <property type="evidence" value="ECO:0007669"/>
    <property type="project" value="UniProtKB-KW"/>
</dbReference>
<dbReference type="EMBL" id="CP030926">
    <property type="protein sequence ID" value="AXN40043.1"/>
    <property type="molecule type" value="Genomic_DNA"/>
</dbReference>
<comment type="similarity">
    <text evidence="1 7">Belongs to the catalase family.</text>
</comment>
<dbReference type="KEGG" id="pbut:DTO10_17880"/>
<keyword evidence="6 7" id="KW-0408">Iron</keyword>
<dbReference type="PROSITE" id="PS51402">
    <property type="entry name" value="CATALASE_3"/>
    <property type="match status" value="1"/>
</dbReference>
<name>A0AAX0RYS3_9BACI</name>
<dbReference type="CDD" id="cd08153">
    <property type="entry name" value="srpA_like"/>
    <property type="match status" value="1"/>
</dbReference>
<dbReference type="Gene3D" id="2.40.180.10">
    <property type="entry name" value="Catalase core domain"/>
    <property type="match status" value="1"/>
</dbReference>
<dbReference type="RefSeq" id="WP_098177514.1">
    <property type="nucleotide sequence ID" value="NZ_CP030926.1"/>
</dbReference>
<keyword evidence="4 7" id="KW-0479">Metal-binding</keyword>
<evidence type="ECO:0000259" key="10">
    <source>
        <dbReference type="SMART" id="SM01060"/>
    </source>
</evidence>
<evidence type="ECO:0000256" key="1">
    <source>
        <dbReference type="ARBA" id="ARBA00005329"/>
    </source>
</evidence>
<evidence type="ECO:0000313" key="12">
    <source>
        <dbReference type="EMBL" id="PEJ27953.1"/>
    </source>
</evidence>
<evidence type="ECO:0000313" key="11">
    <source>
        <dbReference type="EMBL" id="AXN40043.1"/>
    </source>
</evidence>
<dbReference type="Pfam" id="PF00199">
    <property type="entry name" value="Catalase"/>
    <property type="match status" value="1"/>
</dbReference>
<evidence type="ECO:0000256" key="3">
    <source>
        <dbReference type="ARBA" id="ARBA00022617"/>
    </source>
</evidence>
<evidence type="ECO:0000313" key="14">
    <source>
        <dbReference type="Proteomes" id="UP000260457"/>
    </source>
</evidence>
<comment type="cofactor">
    <cofactor evidence="7">
        <name>heme</name>
        <dbReference type="ChEBI" id="CHEBI:30413"/>
    </cofactor>
</comment>
<dbReference type="InterPro" id="IPR024168">
    <property type="entry name" value="Catalase_SrpA-type_pred"/>
</dbReference>
<dbReference type="Proteomes" id="UP000260457">
    <property type="component" value="Chromosome"/>
</dbReference>
<dbReference type="EC" id="1.11.1.-" evidence="7"/>
<proteinExistence type="inferred from homology"/>
<dbReference type="GO" id="GO:0042542">
    <property type="term" value="P:response to hydrogen peroxide"/>
    <property type="evidence" value="ECO:0007669"/>
    <property type="project" value="TreeGrafter"/>
</dbReference>
<dbReference type="GO" id="GO:0005737">
    <property type="term" value="C:cytoplasm"/>
    <property type="evidence" value="ECO:0007669"/>
    <property type="project" value="TreeGrafter"/>
</dbReference>
<protein>
    <recommendedName>
        <fullName evidence="7">Catalase-related peroxidase</fullName>
        <ecNumber evidence="7">1.11.1.-</ecNumber>
    </recommendedName>
</protein>
<sequence>MEENKKLKSELGSRAVDVIENVVGTFPGYRRAHAKGNGYEGVFTPNGKAAPITVAAHLQNEAVPVTIRFSNSSPIPSHPDALSPVKGMAVKFQLPDGDVTDLITVTIPLFFAKTPEAFVDIVDFFKSAKDGFPNLKELATIFIKYPECKASLQMLKEMRSPASFSTCQYYSIHAFYFINADGRRQAIKYQWEPDAGLSMLAKEEVAMLSSDYLNEDMEERLQQGPIGFKLNIQLGGENDPTDDPTVVWSEDKQVITVGQLSITKKLDSFADNLLFDPTNITAGIECSEDPILHFRHRVYAVSYDRRTHNQ</sequence>
<dbReference type="PANTHER" id="PTHR11465:SF9">
    <property type="entry name" value="CATALASE"/>
    <property type="match status" value="1"/>
</dbReference>
<evidence type="ECO:0000256" key="4">
    <source>
        <dbReference type="ARBA" id="ARBA00022723"/>
    </source>
</evidence>
<feature type="binding site" description="axial binding residue" evidence="9">
    <location>
        <position position="299"/>
    </location>
    <ligand>
        <name>heme</name>
        <dbReference type="ChEBI" id="CHEBI:30413"/>
    </ligand>
    <ligandPart>
        <name>Fe</name>
        <dbReference type="ChEBI" id="CHEBI:18248"/>
    </ligandPart>
</feature>
<dbReference type="AlphaFoldDB" id="A0AAX0RYS3"/>
<dbReference type="Proteomes" id="UP000220106">
    <property type="component" value="Unassembled WGS sequence"/>
</dbReference>
<keyword evidence="2 7" id="KW-0575">Peroxidase</keyword>
<dbReference type="SUPFAM" id="SSF56634">
    <property type="entry name" value="Heme-dependent catalase-like"/>
    <property type="match status" value="1"/>
</dbReference>
<evidence type="ECO:0000256" key="8">
    <source>
        <dbReference type="PIRSR" id="PIRSR000296-1"/>
    </source>
</evidence>
<gene>
    <name evidence="12" type="ORF">CN689_23015</name>
    <name evidence="11" type="ORF">DTO10_17880</name>
</gene>
<evidence type="ECO:0000256" key="5">
    <source>
        <dbReference type="ARBA" id="ARBA00023002"/>
    </source>
</evidence>
<evidence type="ECO:0000256" key="9">
    <source>
        <dbReference type="PIRSR" id="PIRSR000296-2"/>
    </source>
</evidence>
<evidence type="ECO:0000256" key="2">
    <source>
        <dbReference type="ARBA" id="ARBA00022559"/>
    </source>
</evidence>
<keyword evidence="5 7" id="KW-0560">Oxidoreductase</keyword>
<dbReference type="PIRSF" id="PIRSF000296">
    <property type="entry name" value="SrpA"/>
    <property type="match status" value="1"/>
</dbReference>
<comment type="function">
    <text evidence="7">Has an organic peroxide-dependent peroxidase activity.</text>
</comment>
<keyword evidence="3 7" id="KW-0349">Heme</keyword>
<dbReference type="PANTHER" id="PTHR11465">
    <property type="entry name" value="CATALASE"/>
    <property type="match status" value="1"/>
</dbReference>
<reference evidence="12 13" key="1">
    <citation type="submission" date="2017-09" db="EMBL/GenBank/DDBJ databases">
        <title>Large-scale bioinformatics analysis of Bacillus genomes uncovers conserved roles of natural products in bacterial physiology.</title>
        <authorList>
            <consortium name="Agbiome Team Llc"/>
            <person name="Bleich R.M."/>
            <person name="Kirk G.J."/>
            <person name="Santa Maria K.C."/>
            <person name="Allen S.E."/>
            <person name="Farag S."/>
            <person name="Shank E.A."/>
            <person name="Bowers A."/>
        </authorList>
    </citation>
    <scope>NUCLEOTIDE SEQUENCE [LARGE SCALE GENOMIC DNA]</scope>
    <source>
        <strain evidence="12 13">AFS003229</strain>
    </source>
</reference>
<evidence type="ECO:0000256" key="7">
    <source>
        <dbReference type="PIRNR" id="PIRNR000296"/>
    </source>
</evidence>
<accession>A0AAX0RYS3</accession>
<dbReference type="SMART" id="SM01060">
    <property type="entry name" value="Catalase"/>
    <property type="match status" value="1"/>
</dbReference>
<organism evidence="12 13">
    <name type="scientific">Peribacillus butanolivorans</name>
    <dbReference type="NCBI Taxonomy" id="421767"/>
    <lineage>
        <taxon>Bacteria</taxon>
        <taxon>Bacillati</taxon>
        <taxon>Bacillota</taxon>
        <taxon>Bacilli</taxon>
        <taxon>Bacillales</taxon>
        <taxon>Bacillaceae</taxon>
        <taxon>Peribacillus</taxon>
    </lineage>
</organism>